<evidence type="ECO:0000313" key="6">
    <source>
        <dbReference type="Proteomes" id="UP000276603"/>
    </source>
</evidence>
<comment type="caution">
    <text evidence="5">The sequence shown here is derived from an EMBL/GenBank/DDBJ whole genome shotgun (WGS) entry which is preliminary data.</text>
</comment>
<keyword evidence="5" id="KW-0032">Aminotransferase</keyword>
<evidence type="ECO:0000313" key="5">
    <source>
        <dbReference type="EMBL" id="RKN79271.1"/>
    </source>
</evidence>
<name>A0A3B0C467_9FLAO</name>
<dbReference type="InterPro" id="IPR000653">
    <property type="entry name" value="DegT/StrS_aminotransferase"/>
</dbReference>
<dbReference type="RefSeq" id="WP_120712082.1">
    <property type="nucleotide sequence ID" value="NZ_RBCJ01000003.1"/>
</dbReference>
<dbReference type="CDD" id="cd00616">
    <property type="entry name" value="AHBA_syn"/>
    <property type="match status" value="1"/>
</dbReference>
<dbReference type="Pfam" id="PF01041">
    <property type="entry name" value="DegT_DnrJ_EryC1"/>
    <property type="match status" value="1"/>
</dbReference>
<dbReference type="PANTHER" id="PTHR30244:SF34">
    <property type="entry name" value="DTDP-4-AMINO-4,6-DIDEOXYGALACTOSE TRANSAMINASE"/>
    <property type="match status" value="1"/>
</dbReference>
<dbReference type="Gene3D" id="3.40.640.10">
    <property type="entry name" value="Type I PLP-dependent aspartate aminotransferase-like (Major domain)"/>
    <property type="match status" value="1"/>
</dbReference>
<dbReference type="PIRSF" id="PIRSF000390">
    <property type="entry name" value="PLP_StrS"/>
    <property type="match status" value="1"/>
</dbReference>
<dbReference type="GO" id="GO:0008483">
    <property type="term" value="F:transaminase activity"/>
    <property type="evidence" value="ECO:0007669"/>
    <property type="project" value="UniProtKB-KW"/>
</dbReference>
<feature type="modified residue" description="N6-(pyridoxal phosphate)lysine" evidence="3">
    <location>
        <position position="189"/>
    </location>
</feature>
<dbReference type="GO" id="GO:0030170">
    <property type="term" value="F:pyridoxal phosphate binding"/>
    <property type="evidence" value="ECO:0007669"/>
    <property type="project" value="TreeGrafter"/>
</dbReference>
<keyword evidence="5" id="KW-0808">Transferase</keyword>
<protein>
    <submittedName>
        <fullName evidence="5">DegT/DnrJ/EryC1/StrS family aminotransferase</fullName>
    </submittedName>
</protein>
<dbReference type="OrthoDB" id="9804264at2"/>
<dbReference type="EMBL" id="RBCJ01000003">
    <property type="protein sequence ID" value="RKN79271.1"/>
    <property type="molecule type" value="Genomic_DNA"/>
</dbReference>
<feature type="active site" description="Proton acceptor" evidence="2">
    <location>
        <position position="189"/>
    </location>
</feature>
<evidence type="ECO:0000256" key="4">
    <source>
        <dbReference type="RuleBase" id="RU004508"/>
    </source>
</evidence>
<dbReference type="AlphaFoldDB" id="A0A3B0C467"/>
<dbReference type="InterPro" id="IPR015421">
    <property type="entry name" value="PyrdxlP-dep_Trfase_major"/>
</dbReference>
<evidence type="ECO:0000256" key="2">
    <source>
        <dbReference type="PIRSR" id="PIRSR000390-1"/>
    </source>
</evidence>
<dbReference type="PANTHER" id="PTHR30244">
    <property type="entry name" value="TRANSAMINASE"/>
    <property type="match status" value="1"/>
</dbReference>
<proteinExistence type="inferred from homology"/>
<dbReference type="InterPro" id="IPR015424">
    <property type="entry name" value="PyrdxlP-dep_Trfase"/>
</dbReference>
<reference evidence="5 6" key="1">
    <citation type="submission" date="2018-10" db="EMBL/GenBank/DDBJ databases">
        <title>Ulvibacterium marinum gen. nov., sp. nov., a novel marine bacterium of the family Flavobacteriaceae, isolated from a culture of the green alga Ulva prolifera.</title>
        <authorList>
            <person name="Zhang Z."/>
        </authorList>
    </citation>
    <scope>NUCLEOTIDE SEQUENCE [LARGE SCALE GENOMIC DNA]</scope>
    <source>
        <strain evidence="5 6">CCMM003</strain>
    </source>
</reference>
<dbReference type="Gene3D" id="3.90.1150.10">
    <property type="entry name" value="Aspartate Aminotransferase, domain 1"/>
    <property type="match status" value="1"/>
</dbReference>
<dbReference type="GO" id="GO:0000271">
    <property type="term" value="P:polysaccharide biosynthetic process"/>
    <property type="evidence" value="ECO:0007669"/>
    <property type="project" value="TreeGrafter"/>
</dbReference>
<accession>A0A3B0C467</accession>
<sequence>MVKPTIKYELEVANGSIYGKEEEDALLQVVRNGAPSCGVKVKQFEEAFAKYCGTKYALTVTSATTGLTLAGIAAGVEPGDEVITTPNSWIATATAFSVLGAKIVFCDVTEDTINMDPNKLEALITDKTKAIVPVHLFGRCCEMDKIIDIAKKYNVRVIEDCAHNPGGEYKGKKSGNLGHMGVFSFHQQKNMSTLGEGGMVTTNDKKLFETVLSYRSLCCRTYGGSTKYLPIDESEYPMNKEYWKLYFDNIGYNFRMTDAQAAVGIEQLKKLPAHNARRTKLAKKLRSKLDDVKGIILPEEDSQGKHVWHVFMFRLTKHFPMSKRDFMWEMYTKKGIKCWSHYMPIHLTEPYLRQGHGEGECPVMENIIDTLITLPIHPRLNNEAIEYMANCIIEFSKKVKVVSE</sequence>
<dbReference type="InterPro" id="IPR015422">
    <property type="entry name" value="PyrdxlP-dep_Trfase_small"/>
</dbReference>
<evidence type="ECO:0000256" key="3">
    <source>
        <dbReference type="PIRSR" id="PIRSR000390-2"/>
    </source>
</evidence>
<dbReference type="SUPFAM" id="SSF53383">
    <property type="entry name" value="PLP-dependent transferases"/>
    <property type="match status" value="1"/>
</dbReference>
<keyword evidence="3 4" id="KW-0663">Pyridoxal phosphate</keyword>
<organism evidence="5 6">
    <name type="scientific">Ulvibacterium marinum</name>
    <dbReference type="NCBI Taxonomy" id="2419782"/>
    <lineage>
        <taxon>Bacteria</taxon>
        <taxon>Pseudomonadati</taxon>
        <taxon>Bacteroidota</taxon>
        <taxon>Flavobacteriia</taxon>
        <taxon>Flavobacteriales</taxon>
        <taxon>Flavobacteriaceae</taxon>
        <taxon>Ulvibacterium</taxon>
    </lineage>
</organism>
<gene>
    <name evidence="5" type="ORF">D7Z94_13165</name>
</gene>
<evidence type="ECO:0000256" key="1">
    <source>
        <dbReference type="ARBA" id="ARBA00037999"/>
    </source>
</evidence>
<keyword evidence="6" id="KW-1185">Reference proteome</keyword>
<comment type="similarity">
    <text evidence="1 4">Belongs to the DegT/DnrJ/EryC1 family.</text>
</comment>
<dbReference type="Proteomes" id="UP000276603">
    <property type="component" value="Unassembled WGS sequence"/>
</dbReference>